<keyword evidence="6" id="KW-0680">Restriction system</keyword>
<reference evidence="10 11" key="1">
    <citation type="submission" date="2018-06" db="EMBL/GenBank/DDBJ databases">
        <authorList>
            <consortium name="Pathogen Informatics"/>
            <person name="Doyle S."/>
        </authorList>
    </citation>
    <scope>NUCLEOTIDE SEQUENCE [LARGE SCALE GENOMIC DNA]</scope>
    <source>
        <strain evidence="10 11">NCTC13102</strain>
    </source>
</reference>
<dbReference type="SUPFAM" id="SSF53335">
    <property type="entry name" value="S-adenosyl-L-methionine-dependent methyltransferases"/>
    <property type="match status" value="1"/>
</dbReference>
<name>A0A2X3BB14_9HELI</name>
<evidence type="ECO:0000256" key="5">
    <source>
        <dbReference type="ARBA" id="ARBA00022691"/>
    </source>
</evidence>
<dbReference type="Gene3D" id="3.90.220.20">
    <property type="entry name" value="DNA methylase specificity domains"/>
    <property type="match status" value="1"/>
</dbReference>
<proteinExistence type="inferred from homology"/>
<evidence type="ECO:0000313" key="10">
    <source>
        <dbReference type="EMBL" id="SQB98957.1"/>
    </source>
</evidence>
<dbReference type="Pfam" id="PF02384">
    <property type="entry name" value="N6_Mtase"/>
    <property type="match status" value="1"/>
</dbReference>
<dbReference type="GO" id="GO:0032259">
    <property type="term" value="P:methylation"/>
    <property type="evidence" value="ECO:0007669"/>
    <property type="project" value="UniProtKB-KW"/>
</dbReference>
<protein>
    <recommendedName>
        <fullName evidence="2">site-specific DNA-methyltransferase (adenine-specific)</fullName>
        <ecNumber evidence="2">2.1.1.72</ecNumber>
    </recommendedName>
</protein>
<gene>
    <name evidence="10" type="ORF">NCTC13102_01428</name>
</gene>
<keyword evidence="5" id="KW-0949">S-adenosyl-L-methionine</keyword>
<evidence type="ECO:0000256" key="1">
    <source>
        <dbReference type="ARBA" id="ARBA00006594"/>
    </source>
</evidence>
<dbReference type="SUPFAM" id="SSF116734">
    <property type="entry name" value="DNA methylase specificity domain"/>
    <property type="match status" value="1"/>
</dbReference>
<dbReference type="InterPro" id="IPR003356">
    <property type="entry name" value="DNA_methylase_A-5"/>
</dbReference>
<evidence type="ECO:0000256" key="7">
    <source>
        <dbReference type="ARBA" id="ARBA00023125"/>
    </source>
</evidence>
<keyword evidence="7" id="KW-0238">DNA-binding</keyword>
<dbReference type="EC" id="2.1.1.72" evidence="2"/>
<dbReference type="GO" id="GO:0008170">
    <property type="term" value="F:N-methyltransferase activity"/>
    <property type="evidence" value="ECO:0007669"/>
    <property type="project" value="InterPro"/>
</dbReference>
<evidence type="ECO:0000256" key="6">
    <source>
        <dbReference type="ARBA" id="ARBA00022747"/>
    </source>
</evidence>
<dbReference type="PANTHER" id="PTHR42933:SF1">
    <property type="entry name" value="SITE-SPECIFIC DNA-METHYLTRANSFERASE (ADENINE-SPECIFIC)"/>
    <property type="match status" value="1"/>
</dbReference>
<keyword evidence="4" id="KW-0808">Transferase</keyword>
<dbReference type="EMBL" id="UAWL01000006">
    <property type="protein sequence ID" value="SQB98957.1"/>
    <property type="molecule type" value="Genomic_DNA"/>
</dbReference>
<evidence type="ECO:0000256" key="3">
    <source>
        <dbReference type="ARBA" id="ARBA00022603"/>
    </source>
</evidence>
<dbReference type="InterPro" id="IPR044946">
    <property type="entry name" value="Restrct_endonuc_typeI_TRD_sf"/>
</dbReference>
<dbReference type="GO" id="GO:0009007">
    <property type="term" value="F:site-specific DNA-methyltransferase (adenine-specific) activity"/>
    <property type="evidence" value="ECO:0007669"/>
    <property type="project" value="UniProtKB-EC"/>
</dbReference>
<dbReference type="AlphaFoldDB" id="A0A2X3BB14"/>
<comment type="catalytic activity">
    <reaction evidence="8">
        <text>a 2'-deoxyadenosine in DNA + S-adenosyl-L-methionine = an N(6)-methyl-2'-deoxyadenosine in DNA + S-adenosyl-L-homocysteine + H(+)</text>
        <dbReference type="Rhea" id="RHEA:15197"/>
        <dbReference type="Rhea" id="RHEA-COMP:12418"/>
        <dbReference type="Rhea" id="RHEA-COMP:12419"/>
        <dbReference type="ChEBI" id="CHEBI:15378"/>
        <dbReference type="ChEBI" id="CHEBI:57856"/>
        <dbReference type="ChEBI" id="CHEBI:59789"/>
        <dbReference type="ChEBI" id="CHEBI:90615"/>
        <dbReference type="ChEBI" id="CHEBI:90616"/>
        <dbReference type="EC" id="2.1.1.72"/>
    </reaction>
</comment>
<keyword evidence="3" id="KW-0489">Methyltransferase</keyword>
<sequence>MDKLLKCFEYLKPYHNDMLDTIGIIIELCALKVFKPESVSKLLLLDKHRIYTNLCDELKTIIEPELYIAPNSKINAQKILKMLESESITNDKIEQFLHIITQKKTTNKLYFYSTPCEINQLLVGILDIKDNDEIYNPCYGIGSVFLSLASITPNIALYGEELDSKLSHIAKLIAKLSQIQSTHLYVSDILAYPVFKDKNTYRLFDKILCNPPLNAYMGVEFLKDDERFSKVGILVKTYPELAFLTHSLAHLKTKGVFIVRNQTLLKSSLEGKMRERLCEERMIEAIIELPKNIFPHQSHDFSLLVISYDNDTILHINVNNPHFYCKDGKYNRIINVNEILQIYHQKLQTEYSTLTPIDTITTQDLRAHTYVNKLITPTSQSQTIESIGIEIFRGQRVSGDDRIDFVDIGIADFAPCGFTQDVQSTKHYGNIAKIKKYQIKPYDILLSLRGVVPKLAILGEINQICVVNAGIIVLRTKDRQSAIGLYCYLFSKQGEEALKQIYQDSHDSSINIQSLLALPLPQNYAKNAESMMQKLNIMRQKIFELQQEIEQLKE</sequence>
<evidence type="ECO:0000256" key="2">
    <source>
        <dbReference type="ARBA" id="ARBA00011900"/>
    </source>
</evidence>
<evidence type="ECO:0000313" key="11">
    <source>
        <dbReference type="Proteomes" id="UP000250166"/>
    </source>
</evidence>
<comment type="similarity">
    <text evidence="1">Belongs to the N(4)/N(6)-methyltransferase family.</text>
</comment>
<evidence type="ECO:0000256" key="4">
    <source>
        <dbReference type="ARBA" id="ARBA00022679"/>
    </source>
</evidence>
<organism evidence="10 11">
    <name type="scientific">Helicobacter fennelliae</name>
    <dbReference type="NCBI Taxonomy" id="215"/>
    <lineage>
        <taxon>Bacteria</taxon>
        <taxon>Pseudomonadati</taxon>
        <taxon>Campylobacterota</taxon>
        <taxon>Epsilonproteobacteria</taxon>
        <taxon>Campylobacterales</taxon>
        <taxon>Helicobacteraceae</taxon>
        <taxon>Helicobacter</taxon>
    </lineage>
</organism>
<dbReference type="GO" id="GO:0009307">
    <property type="term" value="P:DNA restriction-modification system"/>
    <property type="evidence" value="ECO:0007669"/>
    <property type="project" value="UniProtKB-KW"/>
</dbReference>
<accession>A0A2X3BB14</accession>
<dbReference type="Gene3D" id="3.40.50.150">
    <property type="entry name" value="Vaccinia Virus protein VP39"/>
    <property type="match status" value="1"/>
</dbReference>
<feature type="domain" description="DNA methylase adenine-specific" evidence="9">
    <location>
        <begin position="90"/>
        <end position="365"/>
    </location>
</feature>
<evidence type="ECO:0000256" key="8">
    <source>
        <dbReference type="ARBA" id="ARBA00047942"/>
    </source>
</evidence>
<dbReference type="InterPro" id="IPR029063">
    <property type="entry name" value="SAM-dependent_MTases_sf"/>
</dbReference>
<dbReference type="InterPro" id="IPR051537">
    <property type="entry name" value="DNA_Adenine_Mtase"/>
</dbReference>
<dbReference type="GO" id="GO:0003677">
    <property type="term" value="F:DNA binding"/>
    <property type="evidence" value="ECO:0007669"/>
    <property type="project" value="UniProtKB-KW"/>
</dbReference>
<dbReference type="RefSeq" id="WP_112058760.1">
    <property type="nucleotide sequence ID" value="NZ_UAWL01000006.1"/>
</dbReference>
<dbReference type="PANTHER" id="PTHR42933">
    <property type="entry name" value="SLR6095 PROTEIN"/>
    <property type="match status" value="1"/>
</dbReference>
<dbReference type="Proteomes" id="UP000250166">
    <property type="component" value="Unassembled WGS sequence"/>
</dbReference>
<evidence type="ECO:0000259" key="9">
    <source>
        <dbReference type="Pfam" id="PF02384"/>
    </source>
</evidence>